<evidence type="ECO:0000256" key="3">
    <source>
        <dbReference type="PROSITE-ProRule" id="PRU00552"/>
    </source>
</evidence>
<dbReference type="GO" id="GO:0003724">
    <property type="term" value="F:RNA helicase activity"/>
    <property type="evidence" value="ECO:0007669"/>
    <property type="project" value="InterPro"/>
</dbReference>
<keyword evidence="4" id="KW-0812">Transmembrane</keyword>
<feature type="transmembrane region" description="Helical" evidence="4">
    <location>
        <begin position="123"/>
        <end position="145"/>
    </location>
</feature>
<evidence type="ECO:0000313" key="6">
    <source>
        <dbReference type="EMBL" id="CAF1867431.1"/>
    </source>
</evidence>
<dbReference type="InterPro" id="IPR014014">
    <property type="entry name" value="RNA_helicase_DEAD_Q_motif"/>
</dbReference>
<protein>
    <submittedName>
        <fullName evidence="6">(rape) hypothetical protein</fullName>
    </submittedName>
</protein>
<gene>
    <name evidence="6" type="ORF">DARMORV10_C04P64520.1</name>
</gene>
<evidence type="ECO:0000256" key="1">
    <source>
        <dbReference type="ARBA" id="ARBA00022741"/>
    </source>
</evidence>
<keyword evidence="4" id="KW-0472">Membrane</keyword>
<sequence>MRNEIKRENRSQMWSRFSISSILSKSFDLLAMEVHPHDESFDLQEIHRFLSLLSLSLLPRERARVRHRNCIDESGESIPCGFEALAQDYALQLETKVKEIVEDYCHVDSMDVEESAVDVLSPVIWWFIRADVWLLASLVVMRFLLLLEIRFSMLFPSNNIFNAIAKLGFTEPTPIQAQEWPMALKVGEEPVSLTKRRFRSKNIEPIPFWKMQVVPFNGKLVKAKKRCHWCGTRGCEDLVSCLSCGREFFCVDCIDKRYLELLCLLSYLSCLQRALVFLIRV</sequence>
<dbReference type="Proteomes" id="UP001295469">
    <property type="component" value="Chromosome C04"/>
</dbReference>
<evidence type="ECO:0000256" key="4">
    <source>
        <dbReference type="SAM" id="Phobius"/>
    </source>
</evidence>
<evidence type="ECO:0000259" key="5">
    <source>
        <dbReference type="PROSITE" id="PS51195"/>
    </source>
</evidence>
<feature type="domain" description="DEAD-box RNA helicase Q" evidence="5">
    <location>
        <begin position="149"/>
        <end position="177"/>
    </location>
</feature>
<keyword evidence="1" id="KW-0547">Nucleotide-binding</keyword>
<dbReference type="GO" id="GO:0005524">
    <property type="term" value="F:ATP binding"/>
    <property type="evidence" value="ECO:0007669"/>
    <property type="project" value="UniProtKB-KW"/>
</dbReference>
<evidence type="ECO:0000256" key="2">
    <source>
        <dbReference type="ARBA" id="ARBA00022840"/>
    </source>
</evidence>
<organism evidence="6">
    <name type="scientific">Brassica napus</name>
    <name type="common">Rape</name>
    <dbReference type="NCBI Taxonomy" id="3708"/>
    <lineage>
        <taxon>Eukaryota</taxon>
        <taxon>Viridiplantae</taxon>
        <taxon>Streptophyta</taxon>
        <taxon>Embryophyta</taxon>
        <taxon>Tracheophyta</taxon>
        <taxon>Spermatophyta</taxon>
        <taxon>Magnoliopsida</taxon>
        <taxon>eudicotyledons</taxon>
        <taxon>Gunneridae</taxon>
        <taxon>Pentapetalae</taxon>
        <taxon>rosids</taxon>
        <taxon>malvids</taxon>
        <taxon>Brassicales</taxon>
        <taxon>Brassicaceae</taxon>
        <taxon>Brassiceae</taxon>
        <taxon>Brassica</taxon>
    </lineage>
</organism>
<keyword evidence="2" id="KW-0067">ATP-binding</keyword>
<keyword evidence="4" id="KW-1133">Transmembrane helix</keyword>
<proteinExistence type="predicted"/>
<dbReference type="EMBL" id="HG994368">
    <property type="protein sequence ID" value="CAF1867431.1"/>
    <property type="molecule type" value="Genomic_DNA"/>
</dbReference>
<reference evidence="6" key="1">
    <citation type="submission" date="2021-01" db="EMBL/GenBank/DDBJ databases">
        <authorList>
            <consortium name="Genoscope - CEA"/>
            <person name="William W."/>
        </authorList>
    </citation>
    <scope>NUCLEOTIDE SEQUENCE</scope>
</reference>
<dbReference type="PROSITE" id="PS51195">
    <property type="entry name" value="Q_MOTIF"/>
    <property type="match status" value="1"/>
</dbReference>
<dbReference type="AlphaFoldDB" id="A0A816JWF1"/>
<name>A0A816JWF1_BRANA</name>
<accession>A0A816JWF1</accession>
<feature type="short sequence motif" description="Q motif" evidence="3">
    <location>
        <begin position="149"/>
        <end position="177"/>
    </location>
</feature>